<proteinExistence type="predicted"/>
<protein>
    <submittedName>
        <fullName evidence="1">Uncharacterized protein</fullName>
    </submittedName>
</protein>
<reference evidence="1 2" key="1">
    <citation type="journal article" date="2024" name="Proc. Natl. Acad. Sci. U.S.A.">
        <title>The evolutionary genomics of adaptation to stress in wild rhizobium bacteria.</title>
        <authorList>
            <person name="Kehlet-Delgado H."/>
            <person name="Montoya A.P."/>
            <person name="Jensen K.T."/>
            <person name="Wendlandt C.E."/>
            <person name="Dexheimer C."/>
            <person name="Roberts M."/>
            <person name="Torres Martinez L."/>
            <person name="Friesen M.L."/>
            <person name="Griffitts J.S."/>
            <person name="Porter S.S."/>
        </authorList>
    </citation>
    <scope>NUCLEOTIDE SEQUENCE [LARGE SCALE GENOMIC DNA]</scope>
    <source>
        <strain evidence="1 2">M0468</strain>
    </source>
</reference>
<accession>A0ACC6T993</accession>
<sequence length="75" mass="8143">MSIGSRRMAEMMAVSKSMNRLGRVVFDVHGPADIDASMRFRSLAVGVESNLAKDGANIRMDKPLTTRQAAFEGEG</sequence>
<dbReference type="EMBL" id="JAMYRI010000037">
    <property type="protein sequence ID" value="MER9288450.1"/>
    <property type="molecule type" value="Genomic_DNA"/>
</dbReference>
<comment type="caution">
    <text evidence="1">The sequence shown here is derived from an EMBL/GenBank/DDBJ whole genome shotgun (WGS) entry which is preliminary data.</text>
</comment>
<evidence type="ECO:0000313" key="2">
    <source>
        <dbReference type="Proteomes" id="UP001480082"/>
    </source>
</evidence>
<dbReference type="Proteomes" id="UP001480082">
    <property type="component" value="Unassembled WGS sequence"/>
</dbReference>
<gene>
    <name evidence="1" type="ORF">NKI81_32020</name>
</gene>
<organism evidence="1 2">
    <name type="scientific">Mesorhizobium australicum</name>
    <dbReference type="NCBI Taxonomy" id="536018"/>
    <lineage>
        <taxon>Bacteria</taxon>
        <taxon>Pseudomonadati</taxon>
        <taxon>Pseudomonadota</taxon>
        <taxon>Alphaproteobacteria</taxon>
        <taxon>Hyphomicrobiales</taxon>
        <taxon>Phyllobacteriaceae</taxon>
        <taxon>Mesorhizobium</taxon>
    </lineage>
</organism>
<keyword evidence="2" id="KW-1185">Reference proteome</keyword>
<evidence type="ECO:0000313" key="1">
    <source>
        <dbReference type="EMBL" id="MER9288450.1"/>
    </source>
</evidence>
<name>A0ACC6T993_9HYPH</name>